<sequence>MHQGIHFILRRCECGCTAHRVLHLRRLNVQRLKLPLKLIH</sequence>
<organism evidence="1">
    <name type="scientific">Anguilla anguilla</name>
    <name type="common">European freshwater eel</name>
    <name type="synonym">Muraena anguilla</name>
    <dbReference type="NCBI Taxonomy" id="7936"/>
    <lineage>
        <taxon>Eukaryota</taxon>
        <taxon>Metazoa</taxon>
        <taxon>Chordata</taxon>
        <taxon>Craniata</taxon>
        <taxon>Vertebrata</taxon>
        <taxon>Euteleostomi</taxon>
        <taxon>Actinopterygii</taxon>
        <taxon>Neopterygii</taxon>
        <taxon>Teleostei</taxon>
        <taxon>Anguilliformes</taxon>
        <taxon>Anguillidae</taxon>
        <taxon>Anguilla</taxon>
    </lineage>
</organism>
<proteinExistence type="predicted"/>
<evidence type="ECO:0000313" key="1">
    <source>
        <dbReference type="EMBL" id="JAH66518.1"/>
    </source>
</evidence>
<reference evidence="1" key="1">
    <citation type="submission" date="2014-11" db="EMBL/GenBank/DDBJ databases">
        <authorList>
            <person name="Amaro Gonzalez C."/>
        </authorList>
    </citation>
    <scope>NUCLEOTIDE SEQUENCE</scope>
</reference>
<dbReference type="AlphaFoldDB" id="A0A0E9UNH2"/>
<protein>
    <submittedName>
        <fullName evidence="1">Uncharacterized protein</fullName>
    </submittedName>
</protein>
<reference evidence="1" key="2">
    <citation type="journal article" date="2015" name="Fish Shellfish Immunol.">
        <title>Early steps in the European eel (Anguilla anguilla)-Vibrio vulnificus interaction in the gills: Role of the RtxA13 toxin.</title>
        <authorList>
            <person name="Callol A."/>
            <person name="Pajuelo D."/>
            <person name="Ebbesson L."/>
            <person name="Teles M."/>
            <person name="MacKenzie S."/>
            <person name="Amaro C."/>
        </authorList>
    </citation>
    <scope>NUCLEOTIDE SEQUENCE</scope>
</reference>
<accession>A0A0E9UNH2</accession>
<dbReference type="EMBL" id="GBXM01042059">
    <property type="protein sequence ID" value="JAH66518.1"/>
    <property type="molecule type" value="Transcribed_RNA"/>
</dbReference>
<name>A0A0E9UNH2_ANGAN</name>